<dbReference type="EMBL" id="BAABUK010000005">
    <property type="protein sequence ID" value="GAA5809401.1"/>
    <property type="molecule type" value="Genomic_DNA"/>
</dbReference>
<keyword evidence="5" id="KW-0479">Metal-binding</keyword>
<keyword evidence="3" id="KW-0132">Cell division</keyword>
<keyword evidence="4" id="KW-0235">DNA replication</keyword>
<comment type="caution">
    <text evidence="12">The sequence shown here is derived from an EMBL/GenBank/DDBJ whole genome shotgun (WGS) entry which is preliminary data.</text>
</comment>
<protein>
    <recommendedName>
        <fullName evidence="9">Cell division control protein</fullName>
    </recommendedName>
</protein>
<gene>
    <name evidence="12" type="ORF">MFLAVUS_002809</name>
</gene>
<dbReference type="InterPro" id="IPR003959">
    <property type="entry name" value="ATPase_AAA_core"/>
</dbReference>
<feature type="compositionally biased region" description="Basic residues" evidence="10">
    <location>
        <begin position="115"/>
        <end position="130"/>
    </location>
</feature>
<dbReference type="InterPro" id="IPR027417">
    <property type="entry name" value="P-loop_NTPase"/>
</dbReference>
<evidence type="ECO:0000256" key="1">
    <source>
        <dbReference type="ARBA" id="ARBA00004123"/>
    </source>
</evidence>
<evidence type="ECO:0000256" key="6">
    <source>
        <dbReference type="ARBA" id="ARBA00023125"/>
    </source>
</evidence>
<dbReference type="Gene3D" id="1.10.8.60">
    <property type="match status" value="1"/>
</dbReference>
<evidence type="ECO:0000313" key="13">
    <source>
        <dbReference type="Proteomes" id="UP001473302"/>
    </source>
</evidence>
<proteinExistence type="inferred from homology"/>
<dbReference type="InterPro" id="IPR050311">
    <property type="entry name" value="ORC1/CDC6"/>
</dbReference>
<dbReference type="Pfam" id="PF22606">
    <property type="entry name" value="Cdc6-ORC-like_ATPase_lid"/>
    <property type="match status" value="1"/>
</dbReference>
<keyword evidence="13" id="KW-1185">Reference proteome</keyword>
<dbReference type="InterPro" id="IPR016314">
    <property type="entry name" value="Cdc6/18"/>
</dbReference>
<dbReference type="InterPro" id="IPR003593">
    <property type="entry name" value="AAA+_ATPase"/>
</dbReference>
<keyword evidence="7" id="KW-0539">Nucleus</keyword>
<evidence type="ECO:0000256" key="8">
    <source>
        <dbReference type="ARBA" id="ARBA00023306"/>
    </source>
</evidence>
<organism evidence="12 13">
    <name type="scientific">Mucor flavus</name>
    <dbReference type="NCBI Taxonomy" id="439312"/>
    <lineage>
        <taxon>Eukaryota</taxon>
        <taxon>Fungi</taxon>
        <taxon>Fungi incertae sedis</taxon>
        <taxon>Mucoromycota</taxon>
        <taxon>Mucoromycotina</taxon>
        <taxon>Mucoromycetes</taxon>
        <taxon>Mucorales</taxon>
        <taxon>Mucorineae</taxon>
        <taxon>Mucoraceae</taxon>
        <taxon>Mucor</taxon>
    </lineage>
</organism>
<feature type="compositionally biased region" description="Basic and acidic residues" evidence="10">
    <location>
        <begin position="1"/>
        <end position="13"/>
    </location>
</feature>
<dbReference type="PIRSF" id="PIRSF001767">
    <property type="entry name" value="Cdc6"/>
    <property type="match status" value="1"/>
</dbReference>
<evidence type="ECO:0000256" key="5">
    <source>
        <dbReference type="ARBA" id="ARBA00022723"/>
    </source>
</evidence>
<dbReference type="CDD" id="cd00009">
    <property type="entry name" value="AAA"/>
    <property type="match status" value="1"/>
</dbReference>
<evidence type="ECO:0000256" key="3">
    <source>
        <dbReference type="ARBA" id="ARBA00022618"/>
    </source>
</evidence>
<dbReference type="SUPFAM" id="SSF52540">
    <property type="entry name" value="P-loop containing nucleoside triphosphate hydrolases"/>
    <property type="match status" value="1"/>
</dbReference>
<feature type="compositionally biased region" description="Low complexity" evidence="10">
    <location>
        <begin position="132"/>
        <end position="149"/>
    </location>
</feature>
<reference evidence="12 13" key="1">
    <citation type="submission" date="2024-04" db="EMBL/GenBank/DDBJ databases">
        <title>genome sequences of Mucor flavus KT1a and Helicostylum pulchrum KT1b strains isolated from the surface of a dry-aged beef.</title>
        <authorList>
            <person name="Toyotome T."/>
            <person name="Hosono M."/>
            <person name="Torimaru M."/>
            <person name="Fukuda K."/>
            <person name="Mikami N."/>
        </authorList>
    </citation>
    <scope>NUCLEOTIDE SEQUENCE [LARGE SCALE GENOMIC DNA]</scope>
    <source>
        <strain evidence="12 13">KT1a</strain>
    </source>
</reference>
<dbReference type="SMART" id="SM00382">
    <property type="entry name" value="AAA"/>
    <property type="match status" value="1"/>
</dbReference>
<comment type="subcellular location">
    <subcellularLocation>
        <location evidence="1">Nucleus</location>
    </subcellularLocation>
</comment>
<dbReference type="InterPro" id="IPR015163">
    <property type="entry name" value="Cdc6_C"/>
</dbReference>
<dbReference type="InterPro" id="IPR054425">
    <property type="entry name" value="Cdc6_ORC1-like_ATPase_lid"/>
</dbReference>
<feature type="compositionally biased region" description="Low complexity" evidence="10">
    <location>
        <begin position="78"/>
        <end position="93"/>
    </location>
</feature>
<comment type="similarity">
    <text evidence="9">Belongs to the CDC6/cdc18 family.</text>
</comment>
<evidence type="ECO:0000256" key="10">
    <source>
        <dbReference type="SAM" id="MobiDB-lite"/>
    </source>
</evidence>
<feature type="region of interest" description="Disordered" evidence="10">
    <location>
        <begin position="1"/>
        <end position="150"/>
    </location>
</feature>
<dbReference type="Pfam" id="PF00004">
    <property type="entry name" value="AAA"/>
    <property type="match status" value="1"/>
</dbReference>
<dbReference type="Pfam" id="PF09079">
    <property type="entry name" value="WHD_Cdc6"/>
    <property type="match status" value="1"/>
</dbReference>
<accession>A0ABP9YRC6</accession>
<comment type="similarity">
    <text evidence="2">Belongs to the ORC1 family.</text>
</comment>
<feature type="domain" description="AAA+ ATPase" evidence="11">
    <location>
        <begin position="214"/>
        <end position="367"/>
    </location>
</feature>
<evidence type="ECO:0000256" key="9">
    <source>
        <dbReference type="PIRNR" id="PIRNR001767"/>
    </source>
</evidence>
<dbReference type="PANTHER" id="PTHR10763:SF23">
    <property type="entry name" value="ORIGIN RECOGNITION COMPLEX SUBUNIT 1"/>
    <property type="match status" value="1"/>
</dbReference>
<evidence type="ECO:0000259" key="11">
    <source>
        <dbReference type="SMART" id="SM00382"/>
    </source>
</evidence>
<evidence type="ECO:0000313" key="12">
    <source>
        <dbReference type="EMBL" id="GAA5809401.1"/>
    </source>
</evidence>
<keyword evidence="6" id="KW-0238">DNA-binding</keyword>
<dbReference type="Proteomes" id="UP001473302">
    <property type="component" value="Unassembled WGS sequence"/>
</dbReference>
<evidence type="ECO:0000256" key="7">
    <source>
        <dbReference type="ARBA" id="ARBA00023242"/>
    </source>
</evidence>
<sequence>MVKDKHGDIDRSHIIRSKRRSRPAINYSEDNDSSKKITRVTTPATKPKATKAVKATKPIKPTKTTKTTKPVKAEHESSASSDSDSDSDSYSSVEEADDSPMEEDSAEEEEEAVKKVVKRGRKPAITRRKVLSSTPTSTRKKPSTSSNRTVQRVNQAVPIVPLRRVHERDQTDQTPYALARERLHVSAVPDSLPCREDEFMNIMGYIESAIHEGTGTCVYISGVPGTGKTATVLEVIRHLQQQAEDGTIPNFDFVEINGMKLTDPNQAYSILWECMDKDKKRYTASHALQLLEAKFSKQSDDQKTTVVLMDELDLLVTKKQTVMYNFFDWPSRPLSKLIVVAVANTMDLPERIMSNKIASRMGLTRINFQPYKYDQLYQIVQSRLQGIDAFAKEAVEFAARKVSAVSGDARRALDICRRAVEIIENRAETGDHVTIAIVDEAIKEMFTSPSVAFIRSCSLHQKIFLVACMQRSRAIGLAEIEFGDVAHYHIQTCKWHNIEPPNTSDLMRVCESLGQTRALLMEGGRMDICMRLSLNLVEEDIVMACKADKLISRLLQNLTSH</sequence>
<feature type="compositionally biased region" description="Low complexity" evidence="10">
    <location>
        <begin position="40"/>
        <end position="70"/>
    </location>
</feature>
<feature type="compositionally biased region" description="Acidic residues" evidence="10">
    <location>
        <begin position="94"/>
        <end position="111"/>
    </location>
</feature>
<evidence type="ECO:0000256" key="2">
    <source>
        <dbReference type="ARBA" id="ARBA00008398"/>
    </source>
</evidence>
<name>A0ABP9YRC6_9FUNG</name>
<evidence type="ECO:0000256" key="4">
    <source>
        <dbReference type="ARBA" id="ARBA00022705"/>
    </source>
</evidence>
<dbReference type="Gene3D" id="3.40.50.300">
    <property type="entry name" value="P-loop containing nucleotide triphosphate hydrolases"/>
    <property type="match status" value="1"/>
</dbReference>
<keyword evidence="8" id="KW-0131">Cell cycle</keyword>
<dbReference type="PANTHER" id="PTHR10763">
    <property type="entry name" value="CELL DIVISION CONTROL PROTEIN 6-RELATED"/>
    <property type="match status" value="1"/>
</dbReference>